<dbReference type="Pfam" id="PF18269">
    <property type="entry name" value="T3SS_ATPase_C"/>
    <property type="match status" value="1"/>
</dbReference>
<dbReference type="InterPro" id="IPR005714">
    <property type="entry name" value="ATPase_T3SS_FliI/YscN"/>
</dbReference>
<evidence type="ECO:0000259" key="10">
    <source>
        <dbReference type="SMART" id="SM00382"/>
    </source>
</evidence>
<dbReference type="EMBL" id="JEMU01000015">
    <property type="protein sequence ID" value="KAJ02022.1"/>
    <property type="molecule type" value="Genomic_DNA"/>
</dbReference>
<dbReference type="GO" id="GO:0008564">
    <property type="term" value="F:protein-exporting ATPase activity"/>
    <property type="evidence" value="ECO:0007669"/>
    <property type="project" value="UniProtKB-EC"/>
</dbReference>
<evidence type="ECO:0000256" key="2">
    <source>
        <dbReference type="ARBA" id="ARBA00022448"/>
    </source>
</evidence>
<evidence type="ECO:0000256" key="8">
    <source>
        <dbReference type="ARBA" id="ARBA00034006"/>
    </source>
</evidence>
<dbReference type="PANTHER" id="PTHR15184:SF9">
    <property type="entry name" value="SPI-1 TYPE 3 SECRETION SYSTEM ATPASE"/>
    <property type="match status" value="1"/>
</dbReference>
<dbReference type="PANTHER" id="PTHR15184">
    <property type="entry name" value="ATP SYNTHASE"/>
    <property type="match status" value="1"/>
</dbReference>
<evidence type="ECO:0000256" key="4">
    <source>
        <dbReference type="ARBA" id="ARBA00022741"/>
    </source>
</evidence>
<dbReference type="Pfam" id="PF00006">
    <property type="entry name" value="ATP-synt_ab"/>
    <property type="match status" value="1"/>
</dbReference>
<dbReference type="RefSeq" id="WP_037910272.1">
    <property type="nucleotide sequence ID" value="NZ_JAFBOE010000012.1"/>
</dbReference>
<evidence type="ECO:0000256" key="3">
    <source>
        <dbReference type="ARBA" id="ARBA00022490"/>
    </source>
</evidence>
<feature type="domain" description="AAA+ ATPase" evidence="10">
    <location>
        <begin position="159"/>
        <end position="343"/>
    </location>
</feature>
<dbReference type="InterPro" id="IPR000194">
    <property type="entry name" value="ATPase_F1/V1/A1_a/bsu_nucl-bd"/>
</dbReference>
<evidence type="ECO:0000256" key="6">
    <source>
        <dbReference type="ARBA" id="ARBA00022927"/>
    </source>
</evidence>
<dbReference type="GO" id="GO:0030257">
    <property type="term" value="C:type III protein secretion system complex"/>
    <property type="evidence" value="ECO:0007669"/>
    <property type="project" value="InterPro"/>
</dbReference>
<dbReference type="eggNOG" id="COG1157">
    <property type="taxonomic scope" value="Bacteria"/>
</dbReference>
<dbReference type="InterPro" id="IPR027417">
    <property type="entry name" value="P-loop_NTPase"/>
</dbReference>
<evidence type="ECO:0000256" key="5">
    <source>
        <dbReference type="ARBA" id="ARBA00022840"/>
    </source>
</evidence>
<keyword evidence="5" id="KW-0067">ATP-binding</keyword>
<feature type="compositionally biased region" description="Basic residues" evidence="9">
    <location>
        <begin position="117"/>
        <end position="126"/>
    </location>
</feature>
<dbReference type="GO" id="GO:0016887">
    <property type="term" value="F:ATP hydrolysis activity"/>
    <property type="evidence" value="ECO:0007669"/>
    <property type="project" value="InterPro"/>
</dbReference>
<dbReference type="PROSITE" id="PS00152">
    <property type="entry name" value="ATPASE_ALPHA_BETA"/>
    <property type="match status" value="1"/>
</dbReference>
<proteinExistence type="predicted"/>
<dbReference type="CDD" id="cd01136">
    <property type="entry name" value="ATPase_flagellum-secretory_path_III"/>
    <property type="match status" value="1"/>
</dbReference>
<keyword evidence="7" id="KW-1278">Translocase</keyword>
<reference evidence="11 12" key="1">
    <citation type="journal article" date="2014" name="Genome Announc.">
        <title>Draft Genome Sequences of Two Isolates of the Roseobacter Group, Sulfitobacter sp. Strains 3SOLIMAR09 and 1FIGIMAR09, from Harbors of Mallorca Island (Mediterranean Sea).</title>
        <authorList>
            <person name="Mas-Llado M."/>
            <person name="Pina-Villalonga J.M."/>
            <person name="Brunet-Galmes I."/>
            <person name="Nogales B."/>
            <person name="Bosch R."/>
        </authorList>
    </citation>
    <scope>NUCLEOTIDE SEQUENCE [LARGE SCALE GENOMIC DNA]</scope>
    <source>
        <strain evidence="11 12">1FIGIMAR09</strain>
    </source>
</reference>
<comment type="catalytic activity">
    <reaction evidence="8">
        <text>ATP + H2O + cellular proteinSide 1 = ADP + phosphate + cellular proteinSide 2.</text>
        <dbReference type="EC" id="7.4.2.8"/>
    </reaction>
</comment>
<dbReference type="GO" id="GO:0046933">
    <property type="term" value="F:proton-transporting ATP synthase activity, rotational mechanism"/>
    <property type="evidence" value="ECO:0007669"/>
    <property type="project" value="TreeGrafter"/>
</dbReference>
<dbReference type="Proteomes" id="UP000027337">
    <property type="component" value="Unassembled WGS sequence"/>
</dbReference>
<organism evidence="11 12">
    <name type="scientific">Sulfitobacter mediterraneus</name>
    <dbReference type="NCBI Taxonomy" id="83219"/>
    <lineage>
        <taxon>Bacteria</taxon>
        <taxon>Pseudomonadati</taxon>
        <taxon>Pseudomonadota</taxon>
        <taxon>Alphaproteobacteria</taxon>
        <taxon>Rhodobacterales</taxon>
        <taxon>Roseobacteraceae</taxon>
        <taxon>Sulfitobacter</taxon>
    </lineage>
</organism>
<keyword evidence="6" id="KW-0653">Protein transport</keyword>
<sequence>MMSTFSKLQDAVFSTSAARMVGGVKGIVGLTLTVGGLEAVAGIGSRCRVRSRKGVIDGEVVGAQGSDLCLLPFGSWDGVAVGDPVELIEHDDLIYPDESWIGSVVDALGRPLSRYSRLPRPRRKSTRAAQPPGAFERKQVGDKLETRIKCVDVFTPICQGQRMGVFAGSGVGKSTLMAMLARNTDADVIVIGLIGERGREVQQFIQEDLGEEGMARAVVVVSTGDEAPLLRKQAALTTTAIAEHFKNKGLQVLLLLDSVTRFAMAQREIGLARGEPPTLRGYPPSVFSELPHLLERAGPGRAGEGDITGLYTVLVDGDDMNEPIADAVRGIVDGHLVLDRRIAEQGRFPAVDIQRSLSRMLPGCHSPEEFEITKAARKALGRYADMEDLIRLGAYKEGSDPSTDEAIRFFQTASPFLSQRRGEMTAASQSFAELYRMILEAGIEDPLKAYFEEAERQQAAEIAQQQPAH</sequence>
<feature type="region of interest" description="Disordered" evidence="9">
    <location>
        <begin position="116"/>
        <end position="135"/>
    </location>
</feature>
<dbReference type="SUPFAM" id="SSF52540">
    <property type="entry name" value="P-loop containing nucleoside triphosphate hydrolases"/>
    <property type="match status" value="1"/>
</dbReference>
<dbReference type="GO" id="GO:0005737">
    <property type="term" value="C:cytoplasm"/>
    <property type="evidence" value="ECO:0007669"/>
    <property type="project" value="UniProtKB-SubCell"/>
</dbReference>
<dbReference type="STRING" id="83219.PM02_15840"/>
<dbReference type="Gene3D" id="3.40.50.12240">
    <property type="match status" value="1"/>
</dbReference>
<gene>
    <name evidence="11" type="ORF">PM02_15840</name>
</gene>
<dbReference type="InterPro" id="IPR040627">
    <property type="entry name" value="T3SS_ATPase_C"/>
</dbReference>
<keyword evidence="2" id="KW-0813">Transport</keyword>
<keyword evidence="3" id="KW-0963">Cytoplasm</keyword>
<protein>
    <submittedName>
        <fullName evidence="11">ATP synthase</fullName>
    </submittedName>
</protein>
<dbReference type="AlphaFoldDB" id="A0A061SMD7"/>
<dbReference type="InterPro" id="IPR020003">
    <property type="entry name" value="ATPase_a/bsu_AS"/>
</dbReference>
<dbReference type="InterPro" id="IPR050053">
    <property type="entry name" value="ATPase_alpha/beta_chains"/>
</dbReference>
<evidence type="ECO:0000313" key="12">
    <source>
        <dbReference type="Proteomes" id="UP000027337"/>
    </source>
</evidence>
<keyword evidence="4" id="KW-0547">Nucleotide-binding</keyword>
<dbReference type="GO" id="GO:0005524">
    <property type="term" value="F:ATP binding"/>
    <property type="evidence" value="ECO:0007669"/>
    <property type="project" value="UniProtKB-KW"/>
</dbReference>
<evidence type="ECO:0000313" key="11">
    <source>
        <dbReference type="EMBL" id="KAJ02022.1"/>
    </source>
</evidence>
<evidence type="ECO:0000256" key="7">
    <source>
        <dbReference type="ARBA" id="ARBA00022967"/>
    </source>
</evidence>
<comment type="subcellular location">
    <subcellularLocation>
        <location evidence="1">Cytoplasm</location>
    </subcellularLocation>
</comment>
<dbReference type="FunFam" id="3.40.50.12240:FF:000002">
    <property type="entry name" value="Flagellum-specific ATP synthase FliI"/>
    <property type="match status" value="1"/>
</dbReference>
<dbReference type="NCBIfam" id="TIGR01026">
    <property type="entry name" value="fliI_yscN"/>
    <property type="match status" value="1"/>
</dbReference>
<comment type="caution">
    <text evidence="11">The sequence shown here is derived from an EMBL/GenBank/DDBJ whole genome shotgun (WGS) entry which is preliminary data.</text>
</comment>
<dbReference type="GO" id="GO:0030254">
    <property type="term" value="P:protein secretion by the type III secretion system"/>
    <property type="evidence" value="ECO:0007669"/>
    <property type="project" value="InterPro"/>
</dbReference>
<keyword evidence="12" id="KW-1185">Reference proteome</keyword>
<dbReference type="InterPro" id="IPR003593">
    <property type="entry name" value="AAA+_ATPase"/>
</dbReference>
<evidence type="ECO:0000256" key="9">
    <source>
        <dbReference type="SAM" id="MobiDB-lite"/>
    </source>
</evidence>
<dbReference type="SMART" id="SM00382">
    <property type="entry name" value="AAA"/>
    <property type="match status" value="1"/>
</dbReference>
<evidence type="ECO:0000256" key="1">
    <source>
        <dbReference type="ARBA" id="ARBA00004496"/>
    </source>
</evidence>
<name>A0A061SMD7_9RHOB</name>
<accession>A0A061SMD7</accession>